<sequence>MGREIVKLAPCDNKDCDFFGIWQQITRKKGEYALMIPKVKALNFNNYNPLGYFQTIFFRCITCKHFQKQNNFVEK</sequence>
<accession>X1AW65</accession>
<organism evidence="1">
    <name type="scientific">marine sediment metagenome</name>
    <dbReference type="NCBI Taxonomy" id="412755"/>
    <lineage>
        <taxon>unclassified sequences</taxon>
        <taxon>metagenomes</taxon>
        <taxon>ecological metagenomes</taxon>
    </lineage>
</organism>
<comment type="caution">
    <text evidence="1">The sequence shown here is derived from an EMBL/GenBank/DDBJ whole genome shotgun (WGS) entry which is preliminary data.</text>
</comment>
<dbReference type="EMBL" id="BART01016883">
    <property type="protein sequence ID" value="GAG87354.1"/>
    <property type="molecule type" value="Genomic_DNA"/>
</dbReference>
<dbReference type="AlphaFoldDB" id="X1AW65"/>
<protein>
    <submittedName>
        <fullName evidence="1">Uncharacterized protein</fullName>
    </submittedName>
</protein>
<name>X1AW65_9ZZZZ</name>
<proteinExistence type="predicted"/>
<evidence type="ECO:0000313" key="1">
    <source>
        <dbReference type="EMBL" id="GAG87354.1"/>
    </source>
</evidence>
<gene>
    <name evidence="1" type="ORF">S01H4_32325</name>
</gene>
<reference evidence="1" key="1">
    <citation type="journal article" date="2014" name="Front. Microbiol.">
        <title>High frequency of phylogenetically diverse reductive dehalogenase-homologous genes in deep subseafloor sedimentary metagenomes.</title>
        <authorList>
            <person name="Kawai M."/>
            <person name="Futagami T."/>
            <person name="Toyoda A."/>
            <person name="Takaki Y."/>
            <person name="Nishi S."/>
            <person name="Hori S."/>
            <person name="Arai W."/>
            <person name="Tsubouchi T."/>
            <person name="Morono Y."/>
            <person name="Uchiyama I."/>
            <person name="Ito T."/>
            <person name="Fujiyama A."/>
            <person name="Inagaki F."/>
            <person name="Takami H."/>
        </authorList>
    </citation>
    <scope>NUCLEOTIDE SEQUENCE</scope>
    <source>
        <strain evidence="1">Expedition CK06-06</strain>
    </source>
</reference>